<dbReference type="EMBL" id="LBVO01000058">
    <property type="protein sequence ID" value="KKQ87008.1"/>
    <property type="molecule type" value="Genomic_DNA"/>
</dbReference>
<dbReference type="AlphaFoldDB" id="A0A0G0L4T7"/>
<protein>
    <submittedName>
        <fullName evidence="1">Uncharacterized protein</fullName>
    </submittedName>
</protein>
<sequence length="113" mass="12603">MTNNRLVLVCFLVISVLTLLVESRCQRSTRGQEIKITAQRTATPSYSVTTRVPKIVEKYDFPFAGNPQIAQRLALVGAANRILRLAHPGKSFRAAADKCPGKNKFLVTIYQVR</sequence>
<gene>
    <name evidence="1" type="ORF">UT11_C0058G0004</name>
</gene>
<dbReference type="Proteomes" id="UP000033934">
    <property type="component" value="Unassembled WGS sequence"/>
</dbReference>
<accession>A0A0G0L4T7</accession>
<organism evidence="1 2">
    <name type="scientific">Berkelbacteria bacterium GW2011_GWA2_38_9</name>
    <dbReference type="NCBI Taxonomy" id="1618334"/>
    <lineage>
        <taxon>Bacteria</taxon>
        <taxon>Candidatus Berkelbacteria</taxon>
    </lineage>
</organism>
<comment type="caution">
    <text evidence="1">The sequence shown here is derived from an EMBL/GenBank/DDBJ whole genome shotgun (WGS) entry which is preliminary data.</text>
</comment>
<evidence type="ECO:0000313" key="1">
    <source>
        <dbReference type="EMBL" id="KKQ87008.1"/>
    </source>
</evidence>
<reference evidence="1 2" key="1">
    <citation type="journal article" date="2015" name="Nature">
        <title>rRNA introns, odd ribosomes, and small enigmatic genomes across a large radiation of phyla.</title>
        <authorList>
            <person name="Brown C.T."/>
            <person name="Hug L.A."/>
            <person name="Thomas B.C."/>
            <person name="Sharon I."/>
            <person name="Castelle C.J."/>
            <person name="Singh A."/>
            <person name="Wilkins M.J."/>
            <person name="Williams K.H."/>
            <person name="Banfield J.F."/>
        </authorList>
    </citation>
    <scope>NUCLEOTIDE SEQUENCE [LARGE SCALE GENOMIC DNA]</scope>
</reference>
<proteinExistence type="predicted"/>
<evidence type="ECO:0000313" key="2">
    <source>
        <dbReference type="Proteomes" id="UP000033934"/>
    </source>
</evidence>
<name>A0A0G0L4T7_9BACT</name>